<name>A0ACC2VBF8_9TREE</name>
<proteinExistence type="predicted"/>
<evidence type="ECO:0000313" key="1">
    <source>
        <dbReference type="EMBL" id="KAJ9096411.1"/>
    </source>
</evidence>
<evidence type="ECO:0000313" key="2">
    <source>
        <dbReference type="Proteomes" id="UP001227268"/>
    </source>
</evidence>
<gene>
    <name evidence="1" type="ORF">QFC21_005233</name>
</gene>
<comment type="caution">
    <text evidence="1">The sequence shown here is derived from an EMBL/GenBank/DDBJ whole genome shotgun (WGS) entry which is preliminary data.</text>
</comment>
<dbReference type="EMBL" id="JASBWT010000019">
    <property type="protein sequence ID" value="KAJ9096411.1"/>
    <property type="molecule type" value="Genomic_DNA"/>
</dbReference>
<keyword evidence="2" id="KW-1185">Reference proteome</keyword>
<dbReference type="Proteomes" id="UP001227268">
    <property type="component" value="Unassembled WGS sequence"/>
</dbReference>
<protein>
    <submittedName>
        <fullName evidence="1">Uncharacterized protein</fullName>
    </submittedName>
</protein>
<sequence length="508" mass="56564">MSADNELKCNNLKCRKQLAGEGRAVVTNCSRMISSYVCNGHIIRRNSPRIVSSGGKVCSLAPTTDYKSSNELLVLSDISRKVCSGNLGSASPTTFDSKESTVASAFQAMVFKNAQERLMAVERQTNSAREELRGANVKNASLVAEVDTLNRKLREMLEQIREKDRQISKLQGNYTKASTMDAVANAVNNELQHSMANIANIAHAPRSSRGHSFTSEGFPAQSPMLTTPVTKQPQSHQPQAFIPASARRNETPGGLFDLGQRRSSERQQQQHGAYEAQRKADAYNYQENHREPHRENQNVMDANQMNPRRHPAISPDQQALLTGVLNNRHSYSARQPLGMSNINSNNGGEARTPMLNNVKSHTDIRALNDSGFGMKPPVANAKAVVEKHRYQQQPQDNQPRAENRSAQITNSNMQDKNRNGTYPDRVMALQAQGRMLGGGQQQGGGSGSTLRRFYELLETTGFYDYWLVRFMVYVYREEEILPEDSCDLCSVTLQQVLDIELYPQSLNG</sequence>
<organism evidence="1 2">
    <name type="scientific">Naganishia friedmannii</name>
    <dbReference type="NCBI Taxonomy" id="89922"/>
    <lineage>
        <taxon>Eukaryota</taxon>
        <taxon>Fungi</taxon>
        <taxon>Dikarya</taxon>
        <taxon>Basidiomycota</taxon>
        <taxon>Agaricomycotina</taxon>
        <taxon>Tremellomycetes</taxon>
        <taxon>Filobasidiales</taxon>
        <taxon>Filobasidiaceae</taxon>
        <taxon>Naganishia</taxon>
    </lineage>
</organism>
<accession>A0ACC2VBF8</accession>
<reference evidence="1" key="1">
    <citation type="submission" date="2023-04" db="EMBL/GenBank/DDBJ databases">
        <title>Draft Genome sequencing of Naganishia species isolated from polar environments using Oxford Nanopore Technology.</title>
        <authorList>
            <person name="Leo P."/>
            <person name="Venkateswaran K."/>
        </authorList>
    </citation>
    <scope>NUCLEOTIDE SEQUENCE</scope>
    <source>
        <strain evidence="1">MNA-CCFEE 5423</strain>
    </source>
</reference>